<evidence type="ECO:0000313" key="5">
    <source>
        <dbReference type="EMBL" id="GFH10766.1"/>
    </source>
</evidence>
<dbReference type="AlphaFoldDB" id="A0A699YUV2"/>
<keyword evidence="2" id="KW-0853">WD repeat</keyword>
<comment type="subcellular location">
    <subcellularLocation>
        <location evidence="1">Nucleus</location>
    </subcellularLocation>
</comment>
<reference evidence="5 6" key="1">
    <citation type="submission" date="2020-02" db="EMBL/GenBank/DDBJ databases">
        <title>Draft genome sequence of Haematococcus lacustris strain NIES-144.</title>
        <authorList>
            <person name="Morimoto D."/>
            <person name="Nakagawa S."/>
            <person name="Yoshida T."/>
            <person name="Sawayama S."/>
        </authorList>
    </citation>
    <scope>NUCLEOTIDE SEQUENCE [LARGE SCALE GENOMIC DNA]</scope>
    <source>
        <strain evidence="5 6">NIES-144</strain>
    </source>
</reference>
<dbReference type="Gene3D" id="2.130.10.10">
    <property type="entry name" value="YVTN repeat-like/Quinoprotein amine dehydrogenase"/>
    <property type="match status" value="1"/>
</dbReference>
<protein>
    <submittedName>
        <fullName evidence="5">MBOAT_2 domain-containing protein</fullName>
    </submittedName>
</protein>
<feature type="non-terminal residue" evidence="5">
    <location>
        <position position="1"/>
    </location>
</feature>
<dbReference type="PANTHER" id="PTHR22652:SF0">
    <property type="entry name" value="NUCLEOPORIN NUP43"/>
    <property type="match status" value="1"/>
</dbReference>
<evidence type="ECO:0000256" key="1">
    <source>
        <dbReference type="ARBA" id="ARBA00004123"/>
    </source>
</evidence>
<dbReference type="PANTHER" id="PTHR22652">
    <property type="entry name" value="NUCLEOPORIN NUP43"/>
    <property type="match status" value="1"/>
</dbReference>
<accession>A0A699YUV2</accession>
<dbReference type="InterPro" id="IPR015943">
    <property type="entry name" value="WD40/YVTN_repeat-like_dom_sf"/>
</dbReference>
<evidence type="ECO:0000256" key="2">
    <source>
        <dbReference type="ARBA" id="ARBA00022574"/>
    </source>
</evidence>
<comment type="caution">
    <text evidence="5">The sequence shown here is derived from an EMBL/GenBank/DDBJ whole genome shotgun (WGS) entry which is preliminary data.</text>
</comment>
<dbReference type="Proteomes" id="UP000485058">
    <property type="component" value="Unassembled WGS sequence"/>
</dbReference>
<evidence type="ECO:0000313" key="6">
    <source>
        <dbReference type="Proteomes" id="UP000485058"/>
    </source>
</evidence>
<dbReference type="GO" id="GO:0031080">
    <property type="term" value="C:nuclear pore outer ring"/>
    <property type="evidence" value="ECO:0007669"/>
    <property type="project" value="TreeGrafter"/>
</dbReference>
<keyword evidence="6" id="KW-1185">Reference proteome</keyword>
<gene>
    <name evidence="5" type="ORF">HaLaN_06139</name>
</gene>
<dbReference type="EMBL" id="BLLF01000344">
    <property type="protein sequence ID" value="GFH10766.1"/>
    <property type="molecule type" value="Genomic_DNA"/>
</dbReference>
<organism evidence="5 6">
    <name type="scientific">Haematococcus lacustris</name>
    <name type="common">Green alga</name>
    <name type="synonym">Haematococcus pluvialis</name>
    <dbReference type="NCBI Taxonomy" id="44745"/>
    <lineage>
        <taxon>Eukaryota</taxon>
        <taxon>Viridiplantae</taxon>
        <taxon>Chlorophyta</taxon>
        <taxon>core chlorophytes</taxon>
        <taxon>Chlorophyceae</taxon>
        <taxon>CS clade</taxon>
        <taxon>Chlamydomonadales</taxon>
        <taxon>Haematococcaceae</taxon>
        <taxon>Haematococcus</taxon>
    </lineage>
</organism>
<dbReference type="SUPFAM" id="SSF50978">
    <property type="entry name" value="WD40 repeat-like"/>
    <property type="match status" value="1"/>
</dbReference>
<evidence type="ECO:0000256" key="4">
    <source>
        <dbReference type="ARBA" id="ARBA00023242"/>
    </source>
</evidence>
<evidence type="ECO:0000256" key="3">
    <source>
        <dbReference type="ARBA" id="ARBA00022737"/>
    </source>
</evidence>
<proteinExistence type="predicted"/>
<dbReference type="InterPro" id="IPR036322">
    <property type="entry name" value="WD40_repeat_dom_sf"/>
</dbReference>
<name>A0A699YUV2_HAELA</name>
<keyword evidence="3" id="KW-0677">Repeat</keyword>
<feature type="non-terminal residue" evidence="5">
    <location>
        <position position="230"/>
    </location>
</feature>
<keyword evidence="4" id="KW-0539">Nucleus</keyword>
<sequence>VFPGPPDLDGRTVHNKLFVCGLFSDELESHVLSVLNLRVTCRGSHVLHTSPERICTWELPAAATDIQVSDLEGGWVQLSLGCSDGGLLLARLLLPRLPGSGPADITQTHLPTDSASGGERLQPQLRLHSGAISCVDTQPDTQAILTVGVDGAICVLPPDLAASAATDGSAAISAGEGPGHHAPWRRSRGGLTSLTAGRWADTNVFITVGSPGGLMVYTLLGQTFAPQELR</sequence>